<reference evidence="1 2" key="1">
    <citation type="submission" date="2019-05" db="EMBL/GenBank/DDBJ databases">
        <title>Dyadobacter AR-3-8 sp. nov., isolated from arctic soil.</title>
        <authorList>
            <person name="Chaudhary D.K."/>
        </authorList>
    </citation>
    <scope>NUCLEOTIDE SEQUENCE [LARGE SCALE GENOMIC DNA]</scope>
    <source>
        <strain evidence="1 2">AR-3-8</strain>
    </source>
</reference>
<protein>
    <submittedName>
        <fullName evidence="1">Uncharacterized protein</fullName>
    </submittedName>
</protein>
<name>A0A4U6D260_9BACT</name>
<organism evidence="1 2">
    <name type="scientific">Dyadobacter frigoris</name>
    <dbReference type="NCBI Taxonomy" id="2576211"/>
    <lineage>
        <taxon>Bacteria</taxon>
        <taxon>Pseudomonadati</taxon>
        <taxon>Bacteroidota</taxon>
        <taxon>Cytophagia</taxon>
        <taxon>Cytophagales</taxon>
        <taxon>Spirosomataceae</taxon>
        <taxon>Dyadobacter</taxon>
    </lineage>
</organism>
<comment type="caution">
    <text evidence="1">The sequence shown here is derived from an EMBL/GenBank/DDBJ whole genome shotgun (WGS) entry which is preliminary data.</text>
</comment>
<keyword evidence="2" id="KW-1185">Reference proteome</keyword>
<gene>
    <name evidence="1" type="ORF">FDK13_20595</name>
</gene>
<dbReference type="EMBL" id="SZVO01000010">
    <property type="protein sequence ID" value="TKT90141.1"/>
    <property type="molecule type" value="Genomic_DNA"/>
</dbReference>
<accession>A0A4U6D260</accession>
<dbReference type="Proteomes" id="UP000304900">
    <property type="component" value="Unassembled WGS sequence"/>
</dbReference>
<dbReference type="AlphaFoldDB" id="A0A4U6D260"/>
<dbReference type="OrthoDB" id="956960at2"/>
<proteinExistence type="predicted"/>
<evidence type="ECO:0000313" key="2">
    <source>
        <dbReference type="Proteomes" id="UP000304900"/>
    </source>
</evidence>
<evidence type="ECO:0000313" key="1">
    <source>
        <dbReference type="EMBL" id="TKT90141.1"/>
    </source>
</evidence>
<dbReference type="RefSeq" id="WP_137341904.1">
    <property type="nucleotide sequence ID" value="NZ_BSQH01000004.1"/>
</dbReference>
<sequence>MTKKNTVTIHRIITILPCLFLLLSNSWGQSIPKADFEFPVIREQGIGYDLKGWLEKHVLSPRENECKPTWGVFYFKVNALGKIDSLANDGNLRSAVSERIVKNIYSTEGHWIISNTNKSIKSQLFIFLYFDYGGAFYGDNSCPEEFKLLQQTVMSISETLSKAAIVANGGRGTVIGPSLNGGGYIKM</sequence>